<dbReference type="Gene3D" id="3.90.1200.10">
    <property type="match status" value="1"/>
</dbReference>
<reference evidence="13 14" key="1">
    <citation type="submission" date="2016-10" db="EMBL/GenBank/DDBJ databases">
        <authorList>
            <person name="de Groot N.N."/>
        </authorList>
    </citation>
    <scope>NUCLEOTIDE SEQUENCE [LARGE SCALE GENOMIC DNA]</scope>
    <source>
        <strain evidence="13 14">CGMCC 1.9157</strain>
    </source>
</reference>
<keyword evidence="4" id="KW-0963">Cytoplasm</keyword>
<dbReference type="Gene3D" id="3.40.50.300">
    <property type="entry name" value="P-loop containing nucleotide triphosphate hydrolases"/>
    <property type="match status" value="1"/>
</dbReference>
<dbReference type="NCBIfam" id="TIGR00150">
    <property type="entry name" value="T6A_YjeE"/>
    <property type="match status" value="1"/>
</dbReference>
<evidence type="ECO:0000256" key="1">
    <source>
        <dbReference type="ARBA" id="ARBA00004496"/>
    </source>
</evidence>
<evidence type="ECO:0000256" key="10">
    <source>
        <dbReference type="ARBA" id="ARBA00032441"/>
    </source>
</evidence>
<evidence type="ECO:0000256" key="4">
    <source>
        <dbReference type="ARBA" id="ARBA00022490"/>
    </source>
</evidence>
<feature type="compositionally biased region" description="Polar residues" evidence="11">
    <location>
        <begin position="210"/>
        <end position="221"/>
    </location>
</feature>
<dbReference type="SUPFAM" id="SSF52540">
    <property type="entry name" value="P-loop containing nucleoside triphosphate hydrolases"/>
    <property type="match status" value="1"/>
</dbReference>
<dbReference type="InterPro" id="IPR003442">
    <property type="entry name" value="T6A_TsaE"/>
</dbReference>
<evidence type="ECO:0000256" key="11">
    <source>
        <dbReference type="SAM" id="MobiDB-lite"/>
    </source>
</evidence>
<dbReference type="PANTHER" id="PTHR33540">
    <property type="entry name" value="TRNA THREONYLCARBAMOYLADENOSINE BIOSYNTHESIS PROTEIN TSAE"/>
    <property type="match status" value="1"/>
</dbReference>
<accession>A0A1I5CUJ9</accession>
<evidence type="ECO:0000256" key="9">
    <source>
        <dbReference type="ARBA" id="ARBA00022842"/>
    </source>
</evidence>
<dbReference type="InterPro" id="IPR027417">
    <property type="entry name" value="P-loop_NTPase"/>
</dbReference>
<dbReference type="GO" id="GO:0046872">
    <property type="term" value="F:metal ion binding"/>
    <property type="evidence" value="ECO:0007669"/>
    <property type="project" value="UniProtKB-KW"/>
</dbReference>
<evidence type="ECO:0000259" key="12">
    <source>
        <dbReference type="Pfam" id="PF01636"/>
    </source>
</evidence>
<dbReference type="Proteomes" id="UP000199236">
    <property type="component" value="Unassembled WGS sequence"/>
</dbReference>
<dbReference type="InterPro" id="IPR002575">
    <property type="entry name" value="Aminoglycoside_PTrfase"/>
</dbReference>
<keyword evidence="6" id="KW-0479">Metal-binding</keyword>
<protein>
    <recommendedName>
        <fullName evidence="3">tRNA threonylcarbamoyladenosine biosynthesis protein TsaE</fullName>
    </recommendedName>
    <alternativeName>
        <fullName evidence="10">t(6)A37 threonylcarbamoyladenosine biosynthesis protein TsaE</fullName>
    </alternativeName>
</protein>
<dbReference type="AlphaFoldDB" id="A0A1I5CUJ9"/>
<dbReference type="GO" id="GO:0002949">
    <property type="term" value="P:tRNA threonylcarbamoyladenosine modification"/>
    <property type="evidence" value="ECO:0007669"/>
    <property type="project" value="InterPro"/>
</dbReference>
<dbReference type="InterPro" id="IPR011009">
    <property type="entry name" value="Kinase-like_dom_sf"/>
</dbReference>
<comment type="similarity">
    <text evidence="2">Belongs to the TsaE family.</text>
</comment>
<name>A0A1I5CUJ9_9HYPH</name>
<evidence type="ECO:0000256" key="5">
    <source>
        <dbReference type="ARBA" id="ARBA00022694"/>
    </source>
</evidence>
<dbReference type="STRING" id="655353.SAMN04488056_102360"/>
<dbReference type="PANTHER" id="PTHR33540:SF2">
    <property type="entry name" value="TRNA THREONYLCARBAMOYLADENOSINE BIOSYNTHESIS PROTEIN TSAE"/>
    <property type="match status" value="1"/>
</dbReference>
<keyword evidence="14" id="KW-1185">Reference proteome</keyword>
<evidence type="ECO:0000256" key="7">
    <source>
        <dbReference type="ARBA" id="ARBA00022741"/>
    </source>
</evidence>
<feature type="domain" description="Aminoglycoside phosphotransferase" evidence="12">
    <location>
        <begin position="260"/>
        <end position="464"/>
    </location>
</feature>
<dbReference type="GO" id="GO:0005524">
    <property type="term" value="F:ATP binding"/>
    <property type="evidence" value="ECO:0007669"/>
    <property type="project" value="UniProtKB-KW"/>
</dbReference>
<sequence>MADQTSSSFHNSSDWSFTFDQLSEAASAALAADIAPLLTCGDVLALEGDLGMGKSFFARALLRARADDPFMEVPSPTFTLVQGYDIASGDQELELFHFDLYRISDSEELYEIGFEEAWETGAALVEWPDRADHLMPASTLWLSFVPSQSDDARRLTLSGDARWGERLKRLCAKRQLLIDAGWGDALRKPIASDLSPRTYDRVRHAEDLTGESNETEPSTQGAPREHDSSQAAILMDMPERQPGPKLDDGRLYDLVAHRVTRLAPMLSISEGLEAMGLRVPKRYGVALEEGLMLWEDFGTMTLAKGPEAPVEARYLATVTALAALHQKPLPDAFGGFGGQHNLSRYDKAAFEVELDVFLDHYWPHIHGAPCPQAKRTAFKALWSPLLDRLVEAEPVLVLRDVQDPNCFWLGEAGEQGEERIGFIDFQDCLIGPNAYDLAALCMDARVTIPASLADKMLAHYKTSRALDDAQSAAFDEAYHLAAAQRISKNLGAFARAANEAGRTTYLSHIPRSLAYLARSMDHPLLETLHSWYQAEQLMPPSSV</sequence>
<organism evidence="13 14">
    <name type="scientific">Cohaesibacter marisflavi</name>
    <dbReference type="NCBI Taxonomy" id="655353"/>
    <lineage>
        <taxon>Bacteria</taxon>
        <taxon>Pseudomonadati</taxon>
        <taxon>Pseudomonadota</taxon>
        <taxon>Alphaproteobacteria</taxon>
        <taxon>Hyphomicrobiales</taxon>
        <taxon>Cohaesibacteraceae</taxon>
    </lineage>
</organism>
<comment type="subcellular location">
    <subcellularLocation>
        <location evidence="1">Cytoplasm</location>
    </subcellularLocation>
</comment>
<dbReference type="EMBL" id="FOVR01000002">
    <property type="protein sequence ID" value="SFN90659.1"/>
    <property type="molecule type" value="Genomic_DNA"/>
</dbReference>
<proteinExistence type="inferred from homology"/>
<keyword evidence="7" id="KW-0547">Nucleotide-binding</keyword>
<gene>
    <name evidence="13" type="ORF">SAMN04488056_102360</name>
</gene>
<keyword evidence="5" id="KW-0819">tRNA processing</keyword>
<evidence type="ECO:0000256" key="6">
    <source>
        <dbReference type="ARBA" id="ARBA00022723"/>
    </source>
</evidence>
<dbReference type="RefSeq" id="WP_090069722.1">
    <property type="nucleotide sequence ID" value="NZ_FOVR01000002.1"/>
</dbReference>
<keyword evidence="9" id="KW-0460">Magnesium</keyword>
<evidence type="ECO:0000256" key="8">
    <source>
        <dbReference type="ARBA" id="ARBA00022840"/>
    </source>
</evidence>
<evidence type="ECO:0000256" key="3">
    <source>
        <dbReference type="ARBA" id="ARBA00019010"/>
    </source>
</evidence>
<evidence type="ECO:0000313" key="14">
    <source>
        <dbReference type="Proteomes" id="UP000199236"/>
    </source>
</evidence>
<feature type="region of interest" description="Disordered" evidence="11">
    <location>
        <begin position="204"/>
        <end position="227"/>
    </location>
</feature>
<dbReference type="SUPFAM" id="SSF56112">
    <property type="entry name" value="Protein kinase-like (PK-like)"/>
    <property type="match status" value="1"/>
</dbReference>
<keyword evidence="8" id="KW-0067">ATP-binding</keyword>
<evidence type="ECO:0000313" key="13">
    <source>
        <dbReference type="EMBL" id="SFN90659.1"/>
    </source>
</evidence>
<dbReference type="OrthoDB" id="9809275at2"/>
<dbReference type="GO" id="GO:0005737">
    <property type="term" value="C:cytoplasm"/>
    <property type="evidence" value="ECO:0007669"/>
    <property type="project" value="UniProtKB-SubCell"/>
</dbReference>
<dbReference type="Pfam" id="PF02367">
    <property type="entry name" value="TsaE"/>
    <property type="match status" value="1"/>
</dbReference>
<dbReference type="Pfam" id="PF01636">
    <property type="entry name" value="APH"/>
    <property type="match status" value="1"/>
</dbReference>
<evidence type="ECO:0000256" key="2">
    <source>
        <dbReference type="ARBA" id="ARBA00007599"/>
    </source>
</evidence>